<evidence type="ECO:0000313" key="2">
    <source>
        <dbReference type="EMBL" id="SHL69296.1"/>
    </source>
</evidence>
<accession>A0A1M7CPS2</accession>
<proteinExistence type="predicted"/>
<feature type="region of interest" description="Disordered" evidence="1">
    <location>
        <begin position="131"/>
        <end position="169"/>
    </location>
</feature>
<feature type="compositionally biased region" description="Polar residues" evidence="1">
    <location>
        <begin position="1"/>
        <end position="21"/>
    </location>
</feature>
<organism evidence="2 3">
    <name type="scientific">Roseibium suaedae</name>
    <dbReference type="NCBI Taxonomy" id="735517"/>
    <lineage>
        <taxon>Bacteria</taxon>
        <taxon>Pseudomonadati</taxon>
        <taxon>Pseudomonadota</taxon>
        <taxon>Alphaproteobacteria</taxon>
        <taxon>Hyphomicrobiales</taxon>
        <taxon>Stappiaceae</taxon>
        <taxon>Roseibium</taxon>
    </lineage>
</organism>
<evidence type="ECO:0000313" key="3">
    <source>
        <dbReference type="Proteomes" id="UP000186002"/>
    </source>
</evidence>
<keyword evidence="3" id="KW-1185">Reference proteome</keyword>
<dbReference type="EMBL" id="FRBW01000001">
    <property type="protein sequence ID" value="SHL69296.1"/>
    <property type="molecule type" value="Genomic_DNA"/>
</dbReference>
<dbReference type="AlphaFoldDB" id="A0A1M7CPS2"/>
<dbReference type="OrthoDB" id="8402090at2"/>
<name>A0A1M7CPS2_9HYPH</name>
<dbReference type="Proteomes" id="UP000186002">
    <property type="component" value="Unassembled WGS sequence"/>
</dbReference>
<reference evidence="2 3" key="1">
    <citation type="submission" date="2016-11" db="EMBL/GenBank/DDBJ databases">
        <authorList>
            <person name="Jaros S."/>
            <person name="Januszkiewicz K."/>
            <person name="Wedrychowicz H."/>
        </authorList>
    </citation>
    <scope>NUCLEOTIDE SEQUENCE [LARGE SCALE GENOMIC DNA]</scope>
    <source>
        <strain evidence="2 3">DSM 22153</strain>
    </source>
</reference>
<evidence type="ECO:0000256" key="1">
    <source>
        <dbReference type="SAM" id="MobiDB-lite"/>
    </source>
</evidence>
<gene>
    <name evidence="2" type="ORF">SAMN05444272_1237</name>
</gene>
<dbReference type="STRING" id="735517.SAMN05444272_1237"/>
<protein>
    <submittedName>
        <fullName evidence="2">Uncharacterized protein</fullName>
    </submittedName>
</protein>
<sequence>MSTITTSGQNETAASASSTVQPRKHGAMFDMEAFKQTLEDRYRSWTELPMEERIRDKYLNDHKLSESGLANLPPEERLLHEERIAKQIKQPMLKSYSAEDLDKAKNSLSLLSERTLTDVMTLKLREEEFAARNATAPGNASAEQAEESDAGTGTQPWLNWITPVDLTQS</sequence>
<feature type="region of interest" description="Disordered" evidence="1">
    <location>
        <begin position="1"/>
        <end position="25"/>
    </location>
</feature>
<dbReference type="RefSeq" id="WP_073010114.1">
    <property type="nucleotide sequence ID" value="NZ_FRBW01000001.1"/>
</dbReference>